<name>A0ABQ4M9M5_9BACL</name>
<sequence>MTQISPRKIYFPHLRVFLIGESMARQGIAEILDFLLRDHEFRTDFFLVVTRGVTAEETLKIMTPLETIPANKLFNSLQTAAKAWSPSKAVTLDELINDLIKEGKHPVLTGLEISGDRNIGQTKENILNIYTPSQLQYSGLAVFKLDKLIGWLDEKDSRGYRFLIGEVKSSVGFERCKNQGKVVLEILKTNTKTKGKIVDSRPEMDIKVYVEANVASVECRGLDLTKPETITELETRMEEKVTGLLESVIAKVQKEYKVDIFGFGEVLRRSHPRVWAKMKEDWNEYYFPNLKTHIQVDYTIRRNGTTGNSFLNELKE</sequence>
<keyword evidence="5" id="KW-0472">Membrane</keyword>
<gene>
    <name evidence="10" type="ORF">J42TS3_17090</name>
</gene>
<dbReference type="Pfam" id="PF05504">
    <property type="entry name" value="Spore_GerAC"/>
    <property type="match status" value="1"/>
</dbReference>
<dbReference type="PANTHER" id="PTHR35789:SF1">
    <property type="entry name" value="SPORE GERMINATION PROTEIN B3"/>
    <property type="match status" value="1"/>
</dbReference>
<evidence type="ECO:0000256" key="1">
    <source>
        <dbReference type="ARBA" id="ARBA00004635"/>
    </source>
</evidence>
<evidence type="ECO:0000313" key="11">
    <source>
        <dbReference type="Proteomes" id="UP000679992"/>
    </source>
</evidence>
<dbReference type="InterPro" id="IPR057336">
    <property type="entry name" value="GerAC_N"/>
</dbReference>
<dbReference type="EMBL" id="BOSL01000004">
    <property type="protein sequence ID" value="GIP52674.1"/>
    <property type="molecule type" value="Genomic_DNA"/>
</dbReference>
<dbReference type="InterPro" id="IPR008844">
    <property type="entry name" value="Spore_GerAC-like"/>
</dbReference>
<evidence type="ECO:0000256" key="3">
    <source>
        <dbReference type="ARBA" id="ARBA00022544"/>
    </source>
</evidence>
<accession>A0ABQ4M9M5</accession>
<evidence type="ECO:0000256" key="6">
    <source>
        <dbReference type="ARBA" id="ARBA00023139"/>
    </source>
</evidence>
<dbReference type="PANTHER" id="PTHR35789">
    <property type="entry name" value="SPORE GERMINATION PROTEIN B3"/>
    <property type="match status" value="1"/>
</dbReference>
<feature type="domain" description="Spore germination protein N-terminal" evidence="9">
    <location>
        <begin position="1"/>
        <end position="112"/>
    </location>
</feature>
<keyword evidence="4" id="KW-0732">Signal</keyword>
<evidence type="ECO:0000256" key="5">
    <source>
        <dbReference type="ARBA" id="ARBA00023136"/>
    </source>
</evidence>
<evidence type="ECO:0000259" key="8">
    <source>
        <dbReference type="Pfam" id="PF05504"/>
    </source>
</evidence>
<dbReference type="Proteomes" id="UP000679992">
    <property type="component" value="Unassembled WGS sequence"/>
</dbReference>
<evidence type="ECO:0000256" key="4">
    <source>
        <dbReference type="ARBA" id="ARBA00022729"/>
    </source>
</evidence>
<keyword evidence="3" id="KW-0309">Germination</keyword>
<feature type="domain" description="Spore germination GerAC-like C-terminal" evidence="8">
    <location>
        <begin position="138"/>
        <end position="304"/>
    </location>
</feature>
<evidence type="ECO:0000256" key="2">
    <source>
        <dbReference type="ARBA" id="ARBA00007886"/>
    </source>
</evidence>
<dbReference type="InterPro" id="IPR046953">
    <property type="entry name" value="Spore_GerAC-like_C"/>
</dbReference>
<organism evidence="10 11">
    <name type="scientific">Paenibacillus vini</name>
    <dbReference type="NCBI Taxonomy" id="1476024"/>
    <lineage>
        <taxon>Bacteria</taxon>
        <taxon>Bacillati</taxon>
        <taxon>Bacillota</taxon>
        <taxon>Bacilli</taxon>
        <taxon>Bacillales</taxon>
        <taxon>Paenibacillaceae</taxon>
        <taxon>Paenibacillus</taxon>
    </lineage>
</organism>
<reference evidence="10 11" key="1">
    <citation type="submission" date="2021-03" db="EMBL/GenBank/DDBJ databases">
        <title>Antimicrobial resistance genes in bacteria isolated from Japanese honey, and their potential for conferring macrolide and lincosamide resistance in the American foulbrood pathogen Paenibacillus larvae.</title>
        <authorList>
            <person name="Okamoto M."/>
            <person name="Kumagai M."/>
            <person name="Kanamori H."/>
            <person name="Takamatsu D."/>
        </authorList>
    </citation>
    <scope>NUCLEOTIDE SEQUENCE [LARGE SCALE GENOMIC DNA]</scope>
    <source>
        <strain evidence="10 11">J42TS3</strain>
    </source>
</reference>
<comment type="subcellular location">
    <subcellularLocation>
        <location evidence="1">Membrane</location>
        <topology evidence="1">Lipid-anchor</topology>
    </subcellularLocation>
</comment>
<keyword evidence="11" id="KW-1185">Reference proteome</keyword>
<evidence type="ECO:0000259" key="9">
    <source>
        <dbReference type="Pfam" id="PF25198"/>
    </source>
</evidence>
<comment type="similarity">
    <text evidence="2">Belongs to the GerABKC lipoprotein family.</text>
</comment>
<protein>
    <submittedName>
        <fullName evidence="10">Uncharacterized protein</fullName>
    </submittedName>
</protein>
<comment type="caution">
    <text evidence="10">The sequence shown here is derived from an EMBL/GenBank/DDBJ whole genome shotgun (WGS) entry which is preliminary data.</text>
</comment>
<evidence type="ECO:0000256" key="7">
    <source>
        <dbReference type="ARBA" id="ARBA00023288"/>
    </source>
</evidence>
<dbReference type="Gene3D" id="3.30.300.210">
    <property type="entry name" value="Nutrient germinant receptor protein C, domain 3"/>
    <property type="match status" value="1"/>
</dbReference>
<dbReference type="NCBIfam" id="TIGR02887">
    <property type="entry name" value="spore_ger_x_C"/>
    <property type="match status" value="1"/>
</dbReference>
<proteinExistence type="inferred from homology"/>
<keyword evidence="6" id="KW-0564">Palmitate</keyword>
<dbReference type="Pfam" id="PF25198">
    <property type="entry name" value="Spore_GerAC_N"/>
    <property type="match status" value="1"/>
</dbReference>
<dbReference type="InterPro" id="IPR038501">
    <property type="entry name" value="Spore_GerAC_C_sf"/>
</dbReference>
<keyword evidence="7" id="KW-0449">Lipoprotein</keyword>
<evidence type="ECO:0000313" key="10">
    <source>
        <dbReference type="EMBL" id="GIP52674.1"/>
    </source>
</evidence>